<dbReference type="GeneID" id="1440812"/>
<evidence type="ECO:0000259" key="9">
    <source>
        <dbReference type="PROSITE" id="PS51918"/>
    </source>
</evidence>
<dbReference type="UniPathway" id="UPA00391"/>
<feature type="binding site" evidence="8">
    <location>
        <position position="36"/>
    </location>
    <ligand>
        <name>[4Fe-4S] cluster</name>
        <dbReference type="ChEBI" id="CHEBI:49883"/>
        <note>4Fe-4S-S-AdoMet</note>
    </ligand>
</feature>
<dbReference type="InterPro" id="IPR013785">
    <property type="entry name" value="Aldolase_TIM"/>
</dbReference>
<comment type="catalytic activity">
    <reaction evidence="8">
        <text>6-carboxy-5,6,7,8-tetrahydropterin + H(+) = 7-carboxy-7-carbaguanine + NH4(+)</text>
        <dbReference type="Rhea" id="RHEA:27974"/>
        <dbReference type="ChEBI" id="CHEBI:15378"/>
        <dbReference type="ChEBI" id="CHEBI:28938"/>
        <dbReference type="ChEBI" id="CHEBI:61032"/>
        <dbReference type="ChEBI" id="CHEBI:61036"/>
        <dbReference type="EC" id="4.3.99.3"/>
    </reaction>
</comment>
<dbReference type="OrthoDB" id="7980at2157"/>
<name>Q97C06_THEVO</name>
<evidence type="ECO:0000313" key="10">
    <source>
        <dbReference type="EMBL" id="BAB59441.1"/>
    </source>
</evidence>
<dbReference type="PIRSF" id="PIRSF000370">
    <property type="entry name" value="QueE"/>
    <property type="match status" value="1"/>
</dbReference>
<dbReference type="SUPFAM" id="SSF102114">
    <property type="entry name" value="Radical SAM enzymes"/>
    <property type="match status" value="1"/>
</dbReference>
<keyword evidence="7 8" id="KW-0456">Lyase</keyword>
<evidence type="ECO:0000256" key="8">
    <source>
        <dbReference type="HAMAP-Rule" id="MF_00917"/>
    </source>
</evidence>
<dbReference type="PaxDb" id="273116-14324514"/>
<keyword evidence="6 8" id="KW-0411">Iron-sulfur</keyword>
<sequence>MLITEIFHSIQGEGTLIGIPMLFVRTNVCNIRCEWCDTKYSFYGGREIALSDILNIVKEAKEQWVCFTGGEPLVQRDALSFVEGSLKLGKKILIETNGTVPIRNFTISDNIVLDVDVKSPSAKVRKPFLEENLKYIRDTDYLKIVIKDREDLDFAINFIRGHRKNLNYVLQPAWGSDIRMIADAIVETDLNVRVLPQLHKIMYGEMRGV</sequence>
<dbReference type="CDD" id="cd01335">
    <property type="entry name" value="Radical_SAM"/>
    <property type="match status" value="1"/>
</dbReference>
<comment type="similarity">
    <text evidence="8">Belongs to the radical SAM superfamily. 7-carboxy-7-deazaguanine synthase family.</text>
</comment>
<feature type="binding site" evidence="8">
    <location>
        <position position="25"/>
    </location>
    <ligand>
        <name>substrate</name>
    </ligand>
</feature>
<evidence type="ECO:0000256" key="2">
    <source>
        <dbReference type="ARBA" id="ARBA00022691"/>
    </source>
</evidence>
<evidence type="ECO:0000256" key="5">
    <source>
        <dbReference type="ARBA" id="ARBA00023004"/>
    </source>
</evidence>
<dbReference type="SFLD" id="SFLDS00029">
    <property type="entry name" value="Radical_SAM"/>
    <property type="match status" value="1"/>
</dbReference>
<feature type="binding site" evidence="8">
    <location>
        <begin position="35"/>
        <end position="37"/>
    </location>
    <ligand>
        <name>S-adenosyl-L-methionine</name>
        <dbReference type="ChEBI" id="CHEBI:59789"/>
    </ligand>
</feature>
<comment type="function">
    <text evidence="8">Catalyzes the complex heterocyclic radical-mediated conversion of 6-carboxy-5,6,7,8-tetrahydropterin (CPH4) to 7-carboxy-7-deazaguanine (CDG), a step common to the biosynthetic pathways of all 7-deazapurine-containing compounds.</text>
</comment>
<feature type="binding site" evidence="8">
    <location>
        <begin position="10"/>
        <end position="12"/>
    </location>
    <ligand>
        <name>substrate</name>
    </ligand>
</feature>
<feature type="binding site" evidence="8">
    <location>
        <position position="70"/>
    </location>
    <ligand>
        <name>S-adenosyl-L-methionine</name>
        <dbReference type="ChEBI" id="CHEBI:59789"/>
    </ligand>
</feature>
<dbReference type="GO" id="GO:0000287">
    <property type="term" value="F:magnesium ion binding"/>
    <property type="evidence" value="ECO:0007669"/>
    <property type="project" value="UniProtKB-UniRule"/>
</dbReference>
<dbReference type="GO" id="GO:1904047">
    <property type="term" value="F:S-adenosyl-L-methionine binding"/>
    <property type="evidence" value="ECO:0007669"/>
    <property type="project" value="UniProtKB-UniRule"/>
</dbReference>
<keyword evidence="5 8" id="KW-0408">Iron</keyword>
<dbReference type="STRING" id="273116.gene:9381073"/>
<dbReference type="Gene3D" id="3.20.20.70">
    <property type="entry name" value="Aldolase class I"/>
    <property type="match status" value="1"/>
</dbReference>
<feature type="binding site" evidence="8">
    <location>
        <position position="29"/>
    </location>
    <ligand>
        <name>[4Fe-4S] cluster</name>
        <dbReference type="ChEBI" id="CHEBI:49883"/>
        <note>4Fe-4S-S-AdoMet</note>
    </ligand>
</feature>
<proteinExistence type="inferred from homology"/>
<comment type="cofactor">
    <cofactor evidence="8">
        <name>Mg(2+)</name>
        <dbReference type="ChEBI" id="CHEBI:18420"/>
    </cofactor>
</comment>
<keyword evidence="1 8" id="KW-0004">4Fe-4S</keyword>
<reference evidence="10 11" key="1">
    <citation type="journal article" date="1999" name="Proc. Jpn. Acad.">
        <title>Determination of the complete genomic DNA sequence of Thermoplasma volvanium GSS1.</title>
        <authorList>
            <person name="Kawashima T."/>
            <person name="Yamamoto Y."/>
            <person name="Aramaki H."/>
            <person name="Nunoshiba T."/>
            <person name="Kawamoto T."/>
            <person name="Watanabe K."/>
            <person name="Yamazaki M."/>
            <person name="Kanehori K."/>
            <person name="Amano N."/>
            <person name="Ohya Y."/>
            <person name="Makino K."/>
            <person name="Suzuki M."/>
        </authorList>
    </citation>
    <scope>NUCLEOTIDE SEQUENCE [LARGE SCALE GENOMIC DNA]</scope>
    <source>
        <strain evidence="11">ATCC 51530 / DSM 4299 / JCM 9571 / NBRC 15438 / GSS1</strain>
    </source>
</reference>
<evidence type="ECO:0000313" key="11">
    <source>
        <dbReference type="Proteomes" id="UP000001017"/>
    </source>
</evidence>
<feature type="binding site" evidence="8">
    <location>
        <position position="38"/>
    </location>
    <ligand>
        <name>Mg(2+)</name>
        <dbReference type="ChEBI" id="CHEBI:18420"/>
    </ligand>
</feature>
<comment type="caution">
    <text evidence="8">Lacks conserved residue(s) required for the propagation of feature annotation.</text>
</comment>
<dbReference type="InterPro" id="IPR058240">
    <property type="entry name" value="rSAM_sf"/>
</dbReference>
<dbReference type="GO" id="GO:0051539">
    <property type="term" value="F:4 iron, 4 sulfur cluster binding"/>
    <property type="evidence" value="ECO:0007669"/>
    <property type="project" value="UniProtKB-UniRule"/>
</dbReference>
<keyword evidence="4 8" id="KW-0460">Magnesium</keyword>
<dbReference type="PROSITE" id="PS51918">
    <property type="entry name" value="RADICAL_SAM"/>
    <property type="match status" value="1"/>
</dbReference>
<dbReference type="eggNOG" id="arCOG02173">
    <property type="taxonomic scope" value="Archaea"/>
</dbReference>
<evidence type="ECO:0000256" key="7">
    <source>
        <dbReference type="ARBA" id="ARBA00023239"/>
    </source>
</evidence>
<feature type="binding site" evidence="8">
    <location>
        <position position="68"/>
    </location>
    <ligand>
        <name>substrate</name>
    </ligand>
</feature>
<dbReference type="Pfam" id="PF04055">
    <property type="entry name" value="Radical_SAM"/>
    <property type="match status" value="1"/>
</dbReference>
<dbReference type="EMBL" id="BA000011">
    <property type="protein sequence ID" value="BAB59441.1"/>
    <property type="molecule type" value="Genomic_DNA"/>
</dbReference>
<evidence type="ECO:0000256" key="4">
    <source>
        <dbReference type="ARBA" id="ARBA00022842"/>
    </source>
</evidence>
<keyword evidence="2 8" id="KW-0949">S-adenosyl-L-methionine</keyword>
<comment type="pathway">
    <text evidence="8">Purine metabolism; 7-cyano-7-deazaguanine biosynthesis.</text>
</comment>
<keyword evidence="3 8" id="KW-0479">Metal-binding</keyword>
<comment type="cofactor">
    <cofactor evidence="8">
        <name>S-adenosyl-L-methionine</name>
        <dbReference type="ChEBI" id="CHEBI:59789"/>
    </cofactor>
    <text evidence="8">Binds 1 S-adenosyl-L-methionine per subunit.</text>
</comment>
<feature type="domain" description="Radical SAM core" evidence="9">
    <location>
        <begin position="16"/>
        <end position="205"/>
    </location>
</feature>
<gene>
    <name evidence="8" type="primary">queE</name>
    <name evidence="10" type="ORF">TVG0308581</name>
</gene>
<dbReference type="EC" id="4.3.99.3" evidence="8"/>
<dbReference type="AlphaFoldDB" id="Q97C06"/>
<dbReference type="GO" id="GO:0016840">
    <property type="term" value="F:carbon-nitrogen lyase activity"/>
    <property type="evidence" value="ECO:0007669"/>
    <property type="project" value="UniProtKB-UniRule"/>
</dbReference>
<dbReference type="DNASU" id="1440812"/>
<dbReference type="Proteomes" id="UP000001017">
    <property type="component" value="Chromosome"/>
</dbReference>
<feature type="binding site" evidence="8">
    <location>
        <position position="33"/>
    </location>
    <ligand>
        <name>[4Fe-4S] cluster</name>
        <dbReference type="ChEBI" id="CHEBI:49883"/>
        <note>4Fe-4S-S-AdoMet</note>
    </ligand>
</feature>
<dbReference type="HAMAP" id="MF_00917">
    <property type="entry name" value="QueE"/>
    <property type="match status" value="1"/>
</dbReference>
<protein>
    <recommendedName>
        <fullName evidence="8">7-carboxy-7-deazaguanine synthase</fullName>
        <shortName evidence="8">CDG synthase</shortName>
        <ecNumber evidence="8">4.3.99.3</ecNumber>
    </recommendedName>
    <alternativeName>
        <fullName evidence="8">Archaeosine biosynthesis protein QueE</fullName>
    </alternativeName>
</protein>
<keyword evidence="11" id="KW-1185">Reference proteome</keyword>
<dbReference type="InterPro" id="IPR024924">
    <property type="entry name" value="7-CO-7-deazaguanine_synth-like"/>
</dbReference>
<organism evidence="10 11">
    <name type="scientific">Thermoplasma volcanium (strain ATCC 51530 / DSM 4299 / JCM 9571 / NBRC 15438 / GSS1)</name>
    <dbReference type="NCBI Taxonomy" id="273116"/>
    <lineage>
        <taxon>Archaea</taxon>
        <taxon>Methanobacteriati</taxon>
        <taxon>Thermoplasmatota</taxon>
        <taxon>Thermoplasmata</taxon>
        <taxon>Thermoplasmatales</taxon>
        <taxon>Thermoplasmataceae</taxon>
        <taxon>Thermoplasma</taxon>
    </lineage>
</organism>
<reference evidence="10 11" key="2">
    <citation type="journal article" date="2000" name="Proc. Natl. Acad. Sci. U.S.A.">
        <title>Archaeal adaptation to higher temperatures revealed by genomic sequence of Thermoplasma volcanium.</title>
        <authorList>
            <person name="Kawashima T."/>
            <person name="Amano N."/>
            <person name="Koike H."/>
            <person name="Makino S."/>
            <person name="Higuchi S."/>
            <person name="Kawashima-Ohya Y."/>
            <person name="Watanabe K."/>
            <person name="Yamazaki M."/>
            <person name="Kanehori K."/>
            <person name="Kawamoto T."/>
            <person name="Nunoshiba T."/>
            <person name="Yamamoto Y."/>
            <person name="Aramaki H."/>
            <person name="Makino K."/>
            <person name="Suzuki M."/>
        </authorList>
    </citation>
    <scope>NUCLEOTIDE SEQUENCE [LARGE SCALE GENOMIC DNA]</scope>
    <source>
        <strain evidence="11">ATCC 51530 / DSM 4299 / JCM 9571 / NBRC 15438 / GSS1</strain>
    </source>
</reference>
<dbReference type="PANTHER" id="PTHR42836">
    <property type="entry name" value="7-CARBOXY-7-DEAZAGUANINE SYNTHASE"/>
    <property type="match status" value="1"/>
</dbReference>
<evidence type="ECO:0000256" key="3">
    <source>
        <dbReference type="ARBA" id="ARBA00022723"/>
    </source>
</evidence>
<dbReference type="HOGENOM" id="CLU_066739_2_3_2"/>
<dbReference type="KEGG" id="tvo:TVG0308581"/>
<dbReference type="PhylomeDB" id="Q97C06"/>
<dbReference type="InterPro" id="IPR007197">
    <property type="entry name" value="rSAM"/>
</dbReference>
<evidence type="ECO:0000256" key="1">
    <source>
        <dbReference type="ARBA" id="ARBA00022485"/>
    </source>
</evidence>
<dbReference type="RefSeq" id="WP_010916554.1">
    <property type="nucleotide sequence ID" value="NC_002689.2"/>
</dbReference>
<comment type="subunit">
    <text evidence="8">Homodimer.</text>
</comment>
<evidence type="ECO:0000256" key="6">
    <source>
        <dbReference type="ARBA" id="ARBA00023014"/>
    </source>
</evidence>
<dbReference type="PANTHER" id="PTHR42836:SF1">
    <property type="entry name" value="7-CARBOXY-7-DEAZAGUANINE SYNTHASE"/>
    <property type="match status" value="1"/>
</dbReference>
<accession>Q97C06</accession>
<comment type="cofactor">
    <cofactor evidence="8">
        <name>[4Fe-4S] cluster</name>
        <dbReference type="ChEBI" id="CHEBI:49883"/>
    </cofactor>
    <text evidence="8">Binds 1 [4Fe-4S] cluster. The cluster is coordinated with 3 cysteines and an exchangeable S-adenosyl-L-methionine.</text>
</comment>